<protein>
    <submittedName>
        <fullName evidence="1">Uncharacterized protein</fullName>
    </submittedName>
</protein>
<sequence>MSARTSHWTHDKRRKRRLCLRWVKNRINTEERQKVVKTRRKILKYCFENRATCMRCNEENVGNGLTLSGTGLYDEGLIEADRAYVDIWGSDGTR</sequence>
<name>A0A016WHS5_9BILA</name>
<organism evidence="1 2">
    <name type="scientific">Ancylostoma ceylanicum</name>
    <dbReference type="NCBI Taxonomy" id="53326"/>
    <lineage>
        <taxon>Eukaryota</taxon>
        <taxon>Metazoa</taxon>
        <taxon>Ecdysozoa</taxon>
        <taxon>Nematoda</taxon>
        <taxon>Chromadorea</taxon>
        <taxon>Rhabditida</taxon>
        <taxon>Rhabditina</taxon>
        <taxon>Rhabditomorpha</taxon>
        <taxon>Strongyloidea</taxon>
        <taxon>Ancylostomatidae</taxon>
        <taxon>Ancylostomatinae</taxon>
        <taxon>Ancylostoma</taxon>
    </lineage>
</organism>
<dbReference type="AlphaFoldDB" id="A0A016WHS5"/>
<keyword evidence="2" id="KW-1185">Reference proteome</keyword>
<comment type="caution">
    <text evidence="1">The sequence shown here is derived from an EMBL/GenBank/DDBJ whole genome shotgun (WGS) entry which is preliminary data.</text>
</comment>
<dbReference type="Proteomes" id="UP000024635">
    <property type="component" value="Unassembled WGS sequence"/>
</dbReference>
<proteinExistence type="predicted"/>
<gene>
    <name evidence="1" type="primary">Acey_s0691.g1572</name>
    <name evidence="1" type="ORF">Y032_0691g1572</name>
</gene>
<evidence type="ECO:0000313" key="2">
    <source>
        <dbReference type="Proteomes" id="UP000024635"/>
    </source>
</evidence>
<accession>A0A016WHS5</accession>
<evidence type="ECO:0000313" key="1">
    <source>
        <dbReference type="EMBL" id="EYC38847.1"/>
    </source>
</evidence>
<dbReference type="EMBL" id="JARK01000291">
    <property type="protein sequence ID" value="EYC38847.1"/>
    <property type="molecule type" value="Genomic_DNA"/>
</dbReference>
<reference evidence="2" key="1">
    <citation type="journal article" date="2015" name="Nat. Genet.">
        <title>The genome and transcriptome of the zoonotic hookworm Ancylostoma ceylanicum identify infection-specific gene families.</title>
        <authorList>
            <person name="Schwarz E.M."/>
            <person name="Hu Y."/>
            <person name="Antoshechkin I."/>
            <person name="Miller M.M."/>
            <person name="Sternberg P.W."/>
            <person name="Aroian R.V."/>
        </authorList>
    </citation>
    <scope>NUCLEOTIDE SEQUENCE</scope>
    <source>
        <strain evidence="2">HY135</strain>
    </source>
</reference>